<evidence type="ECO:0000256" key="1">
    <source>
        <dbReference type="SAM" id="MobiDB-lite"/>
    </source>
</evidence>
<keyword evidence="2" id="KW-0472">Membrane</keyword>
<organism evidence="3 4">
    <name type="scientific">Kitasatospora kazusensis</name>
    <dbReference type="NCBI Taxonomy" id="407974"/>
    <lineage>
        <taxon>Bacteria</taxon>
        <taxon>Bacillati</taxon>
        <taxon>Actinomycetota</taxon>
        <taxon>Actinomycetes</taxon>
        <taxon>Kitasatosporales</taxon>
        <taxon>Streptomycetaceae</taxon>
        <taxon>Kitasatospora</taxon>
    </lineage>
</organism>
<keyword evidence="2" id="KW-1133">Transmembrane helix</keyword>
<evidence type="ECO:0000256" key="2">
    <source>
        <dbReference type="SAM" id="Phobius"/>
    </source>
</evidence>
<gene>
    <name evidence="3" type="ORF">GCM10009760_59900</name>
</gene>
<keyword evidence="2" id="KW-0812">Transmembrane</keyword>
<evidence type="ECO:0000313" key="3">
    <source>
        <dbReference type="EMBL" id="GAA2157614.1"/>
    </source>
</evidence>
<feature type="transmembrane region" description="Helical" evidence="2">
    <location>
        <begin position="54"/>
        <end position="73"/>
    </location>
</feature>
<dbReference type="EMBL" id="BAAANT010000061">
    <property type="protein sequence ID" value="GAA2157614.1"/>
    <property type="molecule type" value="Genomic_DNA"/>
</dbReference>
<feature type="compositionally biased region" description="Pro residues" evidence="1">
    <location>
        <begin position="1"/>
        <end position="11"/>
    </location>
</feature>
<reference evidence="3 4" key="1">
    <citation type="journal article" date="2019" name="Int. J. Syst. Evol. Microbiol.">
        <title>The Global Catalogue of Microorganisms (GCM) 10K type strain sequencing project: providing services to taxonomists for standard genome sequencing and annotation.</title>
        <authorList>
            <consortium name="The Broad Institute Genomics Platform"/>
            <consortium name="The Broad Institute Genome Sequencing Center for Infectious Disease"/>
            <person name="Wu L."/>
            <person name="Ma J."/>
        </authorList>
    </citation>
    <scope>NUCLEOTIDE SEQUENCE [LARGE SCALE GENOMIC DNA]</scope>
    <source>
        <strain evidence="3 4">JCM 14560</strain>
    </source>
</reference>
<proteinExistence type="predicted"/>
<feature type="compositionally biased region" description="Low complexity" evidence="1">
    <location>
        <begin position="37"/>
        <end position="49"/>
    </location>
</feature>
<keyword evidence="4" id="KW-1185">Reference proteome</keyword>
<accession>A0ABN3AAR5</accession>
<protein>
    <submittedName>
        <fullName evidence="3">Uncharacterized protein</fullName>
    </submittedName>
</protein>
<dbReference type="Proteomes" id="UP001422759">
    <property type="component" value="Unassembled WGS sequence"/>
</dbReference>
<feature type="region of interest" description="Disordered" evidence="1">
    <location>
        <begin position="1"/>
        <end position="49"/>
    </location>
</feature>
<dbReference type="RefSeq" id="WP_344469347.1">
    <property type="nucleotide sequence ID" value="NZ_BAAANT010000061.1"/>
</dbReference>
<sequence length="227" mass="22961">MPDGFTPPPAWGRPQQEQPVDPEWLPSGAAMPIEDLPQWQQRPPRQTTPKSMKIGIAIVGGLVLIGGCGALVGGHKDTAATSVAAAAPAPTLPQPTVTRTVTAPAAAPAPAPAVTVTVTATVTTTVTATTTATVTAAAPPPAAPAPADTIPGNGTYLVGTDIQPGTYKTAGPDSSLGDCYWQRSKDSTGSFDSIIANDNLAGQGVVTIRSSDVEFKSQGCQAWVKAG</sequence>
<name>A0ABN3AAR5_9ACTN</name>
<comment type="caution">
    <text evidence="3">The sequence shown here is derived from an EMBL/GenBank/DDBJ whole genome shotgun (WGS) entry which is preliminary data.</text>
</comment>
<evidence type="ECO:0000313" key="4">
    <source>
        <dbReference type="Proteomes" id="UP001422759"/>
    </source>
</evidence>